<dbReference type="InterPro" id="IPR011991">
    <property type="entry name" value="ArsR-like_HTH"/>
</dbReference>
<evidence type="ECO:0000256" key="3">
    <source>
        <dbReference type="ARBA" id="ARBA00023163"/>
    </source>
</evidence>
<dbReference type="SUPFAM" id="SSF55781">
    <property type="entry name" value="GAF domain-like"/>
    <property type="match status" value="1"/>
</dbReference>
<gene>
    <name evidence="6" type="ORF">FD09_GL003062</name>
</gene>
<feature type="domain" description="HTH iclR-type" evidence="4">
    <location>
        <begin position="12"/>
        <end position="74"/>
    </location>
</feature>
<dbReference type="PROSITE" id="PS51078">
    <property type="entry name" value="ICLR_ED"/>
    <property type="match status" value="1"/>
</dbReference>
<dbReference type="STRING" id="1423792.FD09_GL003062"/>
<dbReference type="PATRIC" id="fig|1423792.3.peg.3146"/>
<reference evidence="6 7" key="1">
    <citation type="journal article" date="2015" name="Genome Announc.">
        <title>Expanding the biotechnology potential of lactobacilli through comparative genomics of 213 strains and associated genera.</title>
        <authorList>
            <person name="Sun Z."/>
            <person name="Harris H.M."/>
            <person name="McCann A."/>
            <person name="Guo C."/>
            <person name="Argimon S."/>
            <person name="Zhang W."/>
            <person name="Yang X."/>
            <person name="Jeffery I.B."/>
            <person name="Cooney J.C."/>
            <person name="Kagawa T.F."/>
            <person name="Liu W."/>
            <person name="Song Y."/>
            <person name="Salvetti E."/>
            <person name="Wrobel A."/>
            <person name="Rasinkangas P."/>
            <person name="Parkhill J."/>
            <person name="Rea M.C."/>
            <person name="O'Sullivan O."/>
            <person name="Ritari J."/>
            <person name="Douillard F.P."/>
            <person name="Paul Ross R."/>
            <person name="Yang R."/>
            <person name="Briner A.E."/>
            <person name="Felis G.E."/>
            <person name="de Vos W.M."/>
            <person name="Barrangou R."/>
            <person name="Klaenhammer T.R."/>
            <person name="Caufield P.W."/>
            <person name="Cui Y."/>
            <person name="Zhang H."/>
            <person name="O'Toole P.W."/>
        </authorList>
    </citation>
    <scope>NUCLEOTIDE SEQUENCE [LARGE SCALE GENOMIC DNA]</scope>
    <source>
        <strain evidence="6 7">DSM 12744</strain>
    </source>
</reference>
<dbReference type="InterPro" id="IPR036390">
    <property type="entry name" value="WH_DNA-bd_sf"/>
</dbReference>
<protein>
    <submittedName>
        <fullName evidence="6">IclR family transcriptional regulator</fullName>
    </submittedName>
</protein>
<dbReference type="InterPro" id="IPR036388">
    <property type="entry name" value="WH-like_DNA-bd_sf"/>
</dbReference>
<evidence type="ECO:0000256" key="2">
    <source>
        <dbReference type="ARBA" id="ARBA00023125"/>
    </source>
</evidence>
<dbReference type="GO" id="GO:0003700">
    <property type="term" value="F:DNA-binding transcription factor activity"/>
    <property type="evidence" value="ECO:0007669"/>
    <property type="project" value="TreeGrafter"/>
</dbReference>
<keyword evidence="7" id="KW-1185">Reference proteome</keyword>
<evidence type="ECO:0000259" key="4">
    <source>
        <dbReference type="PROSITE" id="PS51077"/>
    </source>
</evidence>
<dbReference type="Pfam" id="PF09339">
    <property type="entry name" value="HTH_IclR"/>
    <property type="match status" value="1"/>
</dbReference>
<keyword evidence="2" id="KW-0238">DNA-binding</keyword>
<dbReference type="PANTHER" id="PTHR30136">
    <property type="entry name" value="HELIX-TURN-HELIX TRANSCRIPTIONAL REGULATOR, ICLR FAMILY"/>
    <property type="match status" value="1"/>
</dbReference>
<dbReference type="InterPro" id="IPR005471">
    <property type="entry name" value="Tscrpt_reg_IclR_N"/>
</dbReference>
<evidence type="ECO:0000313" key="7">
    <source>
        <dbReference type="Proteomes" id="UP000051330"/>
    </source>
</evidence>
<sequence length="255" mass="28649">MDTQESQPKLYGSVLIKAKEIMDYLLMQPKSPTLAELSRGLNSSKSTTLKILKTMEHLGFVRREEETKRYVLGTQLIPYATKAISSFDIANVAQPYLEKLRDETGETINLGIPVNQRIVLVSKLESSNSIRLQSTIGGSMNMYSSAMGKAVLATYSADQLKRFLDTTDLRPVTQNTITNQNELRHDLKLIQEVGVAVDNEENEPEAFCLGAVLKKDTQLYGAFSISTPKYRMTPERRAGFIRMLLNTQHEIQEAI</sequence>
<feature type="domain" description="IclR-ED" evidence="5">
    <location>
        <begin position="75"/>
        <end position="255"/>
    </location>
</feature>
<dbReference type="GO" id="GO:0003677">
    <property type="term" value="F:DNA binding"/>
    <property type="evidence" value="ECO:0007669"/>
    <property type="project" value="UniProtKB-KW"/>
</dbReference>
<dbReference type="GO" id="GO:0045892">
    <property type="term" value="P:negative regulation of DNA-templated transcription"/>
    <property type="evidence" value="ECO:0007669"/>
    <property type="project" value="TreeGrafter"/>
</dbReference>
<dbReference type="RefSeq" id="WP_057820926.1">
    <property type="nucleotide sequence ID" value="NZ_AZEC01000008.1"/>
</dbReference>
<evidence type="ECO:0000259" key="5">
    <source>
        <dbReference type="PROSITE" id="PS51078"/>
    </source>
</evidence>
<dbReference type="Proteomes" id="UP000051330">
    <property type="component" value="Unassembled WGS sequence"/>
</dbReference>
<accession>A0A0R1MX53</accession>
<proteinExistence type="predicted"/>
<dbReference type="Gene3D" id="1.10.10.10">
    <property type="entry name" value="Winged helix-like DNA-binding domain superfamily/Winged helix DNA-binding domain"/>
    <property type="match status" value="1"/>
</dbReference>
<dbReference type="AlphaFoldDB" id="A0A0R1MX53"/>
<evidence type="ECO:0000256" key="1">
    <source>
        <dbReference type="ARBA" id="ARBA00023015"/>
    </source>
</evidence>
<dbReference type="PROSITE" id="PS51077">
    <property type="entry name" value="HTH_ICLR"/>
    <property type="match status" value="1"/>
</dbReference>
<dbReference type="EMBL" id="AZEC01000008">
    <property type="protein sequence ID" value="KRL12476.1"/>
    <property type="molecule type" value="Genomic_DNA"/>
</dbReference>
<organism evidence="6 7">
    <name type="scientific">Schleiferilactobacillus perolens DSM 12744</name>
    <dbReference type="NCBI Taxonomy" id="1423792"/>
    <lineage>
        <taxon>Bacteria</taxon>
        <taxon>Bacillati</taxon>
        <taxon>Bacillota</taxon>
        <taxon>Bacilli</taxon>
        <taxon>Lactobacillales</taxon>
        <taxon>Lactobacillaceae</taxon>
        <taxon>Schleiferilactobacillus</taxon>
    </lineage>
</organism>
<dbReference type="CDD" id="cd00090">
    <property type="entry name" value="HTH_ARSR"/>
    <property type="match status" value="1"/>
</dbReference>
<dbReference type="SUPFAM" id="SSF46785">
    <property type="entry name" value="Winged helix' DNA-binding domain"/>
    <property type="match status" value="1"/>
</dbReference>
<dbReference type="Gene3D" id="3.30.450.40">
    <property type="match status" value="1"/>
</dbReference>
<dbReference type="OrthoDB" id="9791752at2"/>
<dbReference type="InterPro" id="IPR050707">
    <property type="entry name" value="HTH_MetabolicPath_Reg"/>
</dbReference>
<dbReference type="Pfam" id="PF01614">
    <property type="entry name" value="IclR_C"/>
    <property type="match status" value="1"/>
</dbReference>
<dbReference type="InterPro" id="IPR014757">
    <property type="entry name" value="Tscrpt_reg_IclR_C"/>
</dbReference>
<dbReference type="InterPro" id="IPR029016">
    <property type="entry name" value="GAF-like_dom_sf"/>
</dbReference>
<dbReference type="SMART" id="SM00346">
    <property type="entry name" value="HTH_ICLR"/>
    <property type="match status" value="1"/>
</dbReference>
<dbReference type="PANTHER" id="PTHR30136:SF35">
    <property type="entry name" value="HTH-TYPE TRANSCRIPTIONAL REGULATOR RV1719"/>
    <property type="match status" value="1"/>
</dbReference>
<keyword evidence="3" id="KW-0804">Transcription</keyword>
<keyword evidence="1" id="KW-0805">Transcription regulation</keyword>
<evidence type="ECO:0000313" key="6">
    <source>
        <dbReference type="EMBL" id="KRL12476.1"/>
    </source>
</evidence>
<name>A0A0R1MX53_9LACO</name>
<comment type="caution">
    <text evidence="6">The sequence shown here is derived from an EMBL/GenBank/DDBJ whole genome shotgun (WGS) entry which is preliminary data.</text>
</comment>